<protein>
    <submittedName>
        <fullName evidence="1">Uncharacterized protein</fullName>
    </submittedName>
</protein>
<evidence type="ECO:0000313" key="2">
    <source>
        <dbReference type="Proteomes" id="UP001055811"/>
    </source>
</evidence>
<dbReference type="EMBL" id="CM042016">
    <property type="protein sequence ID" value="KAI3699843.1"/>
    <property type="molecule type" value="Genomic_DNA"/>
</dbReference>
<proteinExistence type="predicted"/>
<gene>
    <name evidence="1" type="ORF">L2E82_44430</name>
</gene>
<organism evidence="1 2">
    <name type="scientific">Cichorium intybus</name>
    <name type="common">Chicory</name>
    <dbReference type="NCBI Taxonomy" id="13427"/>
    <lineage>
        <taxon>Eukaryota</taxon>
        <taxon>Viridiplantae</taxon>
        <taxon>Streptophyta</taxon>
        <taxon>Embryophyta</taxon>
        <taxon>Tracheophyta</taxon>
        <taxon>Spermatophyta</taxon>
        <taxon>Magnoliopsida</taxon>
        <taxon>eudicotyledons</taxon>
        <taxon>Gunneridae</taxon>
        <taxon>Pentapetalae</taxon>
        <taxon>asterids</taxon>
        <taxon>campanulids</taxon>
        <taxon>Asterales</taxon>
        <taxon>Asteraceae</taxon>
        <taxon>Cichorioideae</taxon>
        <taxon>Cichorieae</taxon>
        <taxon>Cichoriinae</taxon>
        <taxon>Cichorium</taxon>
    </lineage>
</organism>
<evidence type="ECO:0000313" key="1">
    <source>
        <dbReference type="EMBL" id="KAI3699843.1"/>
    </source>
</evidence>
<comment type="caution">
    <text evidence="1">The sequence shown here is derived from an EMBL/GenBank/DDBJ whole genome shotgun (WGS) entry which is preliminary data.</text>
</comment>
<name>A0ACB8ZRJ8_CICIN</name>
<keyword evidence="2" id="KW-1185">Reference proteome</keyword>
<reference evidence="1 2" key="2">
    <citation type="journal article" date="2022" name="Mol. Ecol. Resour.">
        <title>The genomes of chicory, endive, great burdock and yacon provide insights into Asteraceae paleo-polyploidization history and plant inulin production.</title>
        <authorList>
            <person name="Fan W."/>
            <person name="Wang S."/>
            <person name="Wang H."/>
            <person name="Wang A."/>
            <person name="Jiang F."/>
            <person name="Liu H."/>
            <person name="Zhao H."/>
            <person name="Xu D."/>
            <person name="Zhang Y."/>
        </authorList>
    </citation>
    <scope>NUCLEOTIDE SEQUENCE [LARGE SCALE GENOMIC DNA]</scope>
    <source>
        <strain evidence="2">cv. Punajuju</strain>
        <tissue evidence="1">Leaves</tissue>
    </source>
</reference>
<sequence length="129" mass="14245">MQLRNLRSWVVDGKTIARWVKTTGLPSVHQIKNCGTNLGNPQCARGFRNDDNNVSNEWPGLPIGVKFDPSDGELLEHLAAKCGVGNEKPHPYIDEFILSLDGVEGICFEHPENLPGILNSSFLIIYMSA</sequence>
<dbReference type="Proteomes" id="UP001055811">
    <property type="component" value="Linkage Group LG08"/>
</dbReference>
<accession>A0ACB8ZRJ8</accession>
<reference evidence="2" key="1">
    <citation type="journal article" date="2022" name="Mol. Ecol. Resour.">
        <title>The genomes of chicory, endive, great burdock and yacon provide insights into Asteraceae palaeo-polyploidization history and plant inulin production.</title>
        <authorList>
            <person name="Fan W."/>
            <person name="Wang S."/>
            <person name="Wang H."/>
            <person name="Wang A."/>
            <person name="Jiang F."/>
            <person name="Liu H."/>
            <person name="Zhao H."/>
            <person name="Xu D."/>
            <person name="Zhang Y."/>
        </authorList>
    </citation>
    <scope>NUCLEOTIDE SEQUENCE [LARGE SCALE GENOMIC DNA]</scope>
    <source>
        <strain evidence="2">cv. Punajuju</strain>
    </source>
</reference>